<protein>
    <recommendedName>
        <fullName evidence="5">pyruvate, water dikinase</fullName>
        <ecNumber evidence="5">2.7.9.2</ecNumber>
    </recommendedName>
    <alternativeName>
        <fullName evidence="12">Pyruvate, water dikinase</fullName>
    </alternativeName>
</protein>
<dbReference type="PANTHER" id="PTHR43030:SF1">
    <property type="entry name" value="PHOSPHOENOLPYRUVATE SYNTHASE"/>
    <property type="match status" value="1"/>
</dbReference>
<evidence type="ECO:0000256" key="5">
    <source>
        <dbReference type="ARBA" id="ARBA00011996"/>
    </source>
</evidence>
<sequence length="118" mass="12784">MGQASHVLWFDEVGRDDALAVGGKGASLGEMYRNLRGSGVDVPNGYCTTSDSYREFVGTEVPQGTWEQVPEVDGLEDIRALAIIQRTLSEALRACIEGADQNDSLEMHGRAELARSLV</sequence>
<feature type="non-terminal residue" evidence="15">
    <location>
        <position position="118"/>
    </location>
</feature>
<dbReference type="GO" id="GO:0006094">
    <property type="term" value="P:gluconeogenesis"/>
    <property type="evidence" value="ECO:0007669"/>
    <property type="project" value="UniProtKB-UniPathway"/>
</dbReference>
<keyword evidence="9" id="KW-0418">Kinase</keyword>
<dbReference type="UniPathway" id="UPA00138"/>
<keyword evidence="8" id="KW-0547">Nucleotide-binding</keyword>
<keyword evidence="11" id="KW-0460">Magnesium</keyword>
<evidence type="ECO:0000256" key="10">
    <source>
        <dbReference type="ARBA" id="ARBA00022840"/>
    </source>
</evidence>
<comment type="pathway">
    <text evidence="3">Carbohydrate biosynthesis; gluconeogenesis.</text>
</comment>
<name>A0A381Y3H1_9ZZZZ</name>
<evidence type="ECO:0000256" key="12">
    <source>
        <dbReference type="ARBA" id="ARBA00033470"/>
    </source>
</evidence>
<dbReference type="GO" id="GO:0046872">
    <property type="term" value="F:metal ion binding"/>
    <property type="evidence" value="ECO:0007669"/>
    <property type="project" value="UniProtKB-KW"/>
</dbReference>
<dbReference type="InterPro" id="IPR006319">
    <property type="entry name" value="PEP_synth"/>
</dbReference>
<dbReference type="Pfam" id="PF01326">
    <property type="entry name" value="PPDK_N"/>
    <property type="match status" value="1"/>
</dbReference>
<comment type="function">
    <text evidence="2">Catalyzes the phosphorylation of pyruvate to phosphoenolpyruvate.</text>
</comment>
<gene>
    <name evidence="15" type="ORF">METZ01_LOCUS124520</name>
</gene>
<evidence type="ECO:0000256" key="8">
    <source>
        <dbReference type="ARBA" id="ARBA00022741"/>
    </source>
</evidence>
<keyword evidence="6" id="KW-0808">Transferase</keyword>
<evidence type="ECO:0000256" key="2">
    <source>
        <dbReference type="ARBA" id="ARBA00002988"/>
    </source>
</evidence>
<dbReference type="EC" id="2.7.9.2" evidence="5"/>
<dbReference type="InterPro" id="IPR013815">
    <property type="entry name" value="ATP_grasp_subdomain_1"/>
</dbReference>
<dbReference type="EMBL" id="UINC01017324">
    <property type="protein sequence ID" value="SVA71666.1"/>
    <property type="molecule type" value="Genomic_DNA"/>
</dbReference>
<proteinExistence type="inferred from homology"/>
<evidence type="ECO:0000256" key="9">
    <source>
        <dbReference type="ARBA" id="ARBA00022777"/>
    </source>
</evidence>
<organism evidence="15">
    <name type="scientific">marine metagenome</name>
    <dbReference type="NCBI Taxonomy" id="408172"/>
    <lineage>
        <taxon>unclassified sequences</taxon>
        <taxon>metagenomes</taxon>
        <taxon>ecological metagenomes</taxon>
    </lineage>
</organism>
<evidence type="ECO:0000256" key="11">
    <source>
        <dbReference type="ARBA" id="ARBA00022842"/>
    </source>
</evidence>
<feature type="domain" description="Pyruvate phosphate dikinase AMP/ATP-binding" evidence="14">
    <location>
        <begin position="20"/>
        <end position="88"/>
    </location>
</feature>
<comment type="similarity">
    <text evidence="4">Belongs to the PEP-utilizing enzyme family.</text>
</comment>
<dbReference type="SUPFAM" id="SSF56059">
    <property type="entry name" value="Glutathione synthetase ATP-binding domain-like"/>
    <property type="match status" value="1"/>
</dbReference>
<dbReference type="AlphaFoldDB" id="A0A381Y3H1"/>
<dbReference type="GO" id="GO:0005524">
    <property type="term" value="F:ATP binding"/>
    <property type="evidence" value="ECO:0007669"/>
    <property type="project" value="UniProtKB-KW"/>
</dbReference>
<comment type="cofactor">
    <cofactor evidence="1">
        <name>Mg(2+)</name>
        <dbReference type="ChEBI" id="CHEBI:18420"/>
    </cofactor>
</comment>
<evidence type="ECO:0000259" key="14">
    <source>
        <dbReference type="Pfam" id="PF01326"/>
    </source>
</evidence>
<evidence type="ECO:0000313" key="15">
    <source>
        <dbReference type="EMBL" id="SVA71666.1"/>
    </source>
</evidence>
<comment type="catalytic activity">
    <reaction evidence="13">
        <text>pyruvate + ATP + H2O = phosphoenolpyruvate + AMP + phosphate + 2 H(+)</text>
        <dbReference type="Rhea" id="RHEA:11364"/>
        <dbReference type="ChEBI" id="CHEBI:15361"/>
        <dbReference type="ChEBI" id="CHEBI:15377"/>
        <dbReference type="ChEBI" id="CHEBI:15378"/>
        <dbReference type="ChEBI" id="CHEBI:30616"/>
        <dbReference type="ChEBI" id="CHEBI:43474"/>
        <dbReference type="ChEBI" id="CHEBI:58702"/>
        <dbReference type="ChEBI" id="CHEBI:456215"/>
        <dbReference type="EC" id="2.7.9.2"/>
    </reaction>
</comment>
<evidence type="ECO:0000256" key="1">
    <source>
        <dbReference type="ARBA" id="ARBA00001946"/>
    </source>
</evidence>
<accession>A0A381Y3H1</accession>
<evidence type="ECO:0000256" key="3">
    <source>
        <dbReference type="ARBA" id="ARBA00004742"/>
    </source>
</evidence>
<evidence type="ECO:0000256" key="7">
    <source>
        <dbReference type="ARBA" id="ARBA00022723"/>
    </source>
</evidence>
<keyword evidence="10" id="KW-0067">ATP-binding</keyword>
<dbReference type="Gene3D" id="3.30.1490.20">
    <property type="entry name" value="ATP-grasp fold, A domain"/>
    <property type="match status" value="1"/>
</dbReference>
<dbReference type="GO" id="GO:0008986">
    <property type="term" value="F:pyruvate, water dikinase activity"/>
    <property type="evidence" value="ECO:0007669"/>
    <property type="project" value="UniProtKB-EC"/>
</dbReference>
<evidence type="ECO:0000256" key="4">
    <source>
        <dbReference type="ARBA" id="ARBA00007837"/>
    </source>
</evidence>
<dbReference type="PANTHER" id="PTHR43030">
    <property type="entry name" value="PHOSPHOENOLPYRUVATE SYNTHASE"/>
    <property type="match status" value="1"/>
</dbReference>
<dbReference type="InterPro" id="IPR002192">
    <property type="entry name" value="PPDK_AMP/ATP-bd"/>
</dbReference>
<evidence type="ECO:0000256" key="6">
    <source>
        <dbReference type="ARBA" id="ARBA00022679"/>
    </source>
</evidence>
<reference evidence="15" key="1">
    <citation type="submission" date="2018-05" db="EMBL/GenBank/DDBJ databases">
        <authorList>
            <person name="Lanie J.A."/>
            <person name="Ng W.-L."/>
            <person name="Kazmierczak K.M."/>
            <person name="Andrzejewski T.M."/>
            <person name="Davidsen T.M."/>
            <person name="Wayne K.J."/>
            <person name="Tettelin H."/>
            <person name="Glass J.I."/>
            <person name="Rusch D."/>
            <person name="Podicherti R."/>
            <person name="Tsui H.-C.T."/>
            <person name="Winkler M.E."/>
        </authorList>
    </citation>
    <scope>NUCLEOTIDE SEQUENCE</scope>
</reference>
<evidence type="ECO:0000256" key="13">
    <source>
        <dbReference type="ARBA" id="ARBA00047700"/>
    </source>
</evidence>
<keyword evidence="7" id="KW-0479">Metal-binding</keyword>